<feature type="region of interest" description="Disordered" evidence="1">
    <location>
        <begin position="167"/>
        <end position="216"/>
    </location>
</feature>
<dbReference type="PANTHER" id="PTHR20923">
    <property type="entry name" value="BAT4 PROTEIN-RELATED"/>
    <property type="match status" value="1"/>
</dbReference>
<name>A0A420YD12_9PEZI</name>
<dbReference type="PANTHER" id="PTHR20923:SF1">
    <property type="entry name" value="G PATCH DOMAIN AND ANKYRIN REPEAT-CONTAINING PROTEIN 1"/>
    <property type="match status" value="1"/>
</dbReference>
<feature type="compositionally biased region" description="Polar residues" evidence="1">
    <location>
        <begin position="42"/>
        <end position="57"/>
    </location>
</feature>
<dbReference type="AlphaFoldDB" id="A0A420YD12"/>
<dbReference type="Proteomes" id="UP000275385">
    <property type="component" value="Unassembled WGS sequence"/>
</dbReference>
<sequence>MQPRNSEDDDDQLDDVPLHHKRPFGTGLNRKPIAFVPASEGGLNTTDPSTKARSSPNIGGFYLSLVLPRESRNSTPASAESPQVCEVCKLPLAVQTREQGQDGLDSPSAVRHHHESSLAHQVCLSHSHPPSALDRSRMGLNYLESHGWDPDARAGLGAAEQGIQFPIKPKPKEDTLGLGLEVPKNLPKKQEKPQKLDAGRVRKKAQEDRKRAERIQRQFYSNSDVEKYLGTG</sequence>
<reference evidence="3 4" key="1">
    <citation type="submission" date="2018-08" db="EMBL/GenBank/DDBJ databases">
        <title>Draft genome of the lignicolous fungus Coniochaeta pulveracea.</title>
        <authorList>
            <person name="Borstlap C.J."/>
            <person name="De Witt R.N."/>
            <person name="Botha A."/>
            <person name="Volschenk H."/>
        </authorList>
    </citation>
    <scope>NUCLEOTIDE SEQUENCE [LARGE SCALE GENOMIC DNA]</scope>
    <source>
        <strain evidence="3 4">CAB683</strain>
    </source>
</reference>
<feature type="region of interest" description="Disordered" evidence="1">
    <location>
        <begin position="1"/>
        <end position="57"/>
    </location>
</feature>
<comment type="caution">
    <text evidence="3">The sequence shown here is derived from an EMBL/GenBank/DDBJ whole genome shotgun (WGS) entry which is preliminary data.</text>
</comment>
<feature type="domain" description="G-patch" evidence="2">
    <location>
        <begin position="135"/>
        <end position="183"/>
    </location>
</feature>
<dbReference type="SMART" id="SM00443">
    <property type="entry name" value="G_patch"/>
    <property type="match status" value="1"/>
</dbReference>
<dbReference type="Pfam" id="PF01585">
    <property type="entry name" value="G-patch"/>
    <property type="match status" value="1"/>
</dbReference>
<evidence type="ECO:0000313" key="3">
    <source>
        <dbReference type="EMBL" id="RKU45781.1"/>
    </source>
</evidence>
<dbReference type="PROSITE" id="PS50174">
    <property type="entry name" value="G_PATCH"/>
    <property type="match status" value="1"/>
</dbReference>
<evidence type="ECO:0000256" key="1">
    <source>
        <dbReference type="SAM" id="MobiDB-lite"/>
    </source>
</evidence>
<evidence type="ECO:0000259" key="2">
    <source>
        <dbReference type="PROSITE" id="PS50174"/>
    </source>
</evidence>
<accession>A0A420YD12</accession>
<feature type="region of interest" description="Disordered" evidence="1">
    <location>
        <begin position="98"/>
        <end position="117"/>
    </location>
</feature>
<evidence type="ECO:0000313" key="4">
    <source>
        <dbReference type="Proteomes" id="UP000275385"/>
    </source>
</evidence>
<dbReference type="STRING" id="177199.A0A420YD12"/>
<dbReference type="OrthoDB" id="20282at2759"/>
<feature type="compositionally biased region" description="Basic and acidic residues" evidence="1">
    <location>
        <begin position="188"/>
        <end position="216"/>
    </location>
</feature>
<dbReference type="InterPro" id="IPR039146">
    <property type="entry name" value="GPANK1"/>
</dbReference>
<dbReference type="EMBL" id="QVQW01000018">
    <property type="protein sequence ID" value="RKU45781.1"/>
    <property type="molecule type" value="Genomic_DNA"/>
</dbReference>
<dbReference type="InterPro" id="IPR000467">
    <property type="entry name" value="G_patch_dom"/>
</dbReference>
<organism evidence="3 4">
    <name type="scientific">Coniochaeta pulveracea</name>
    <dbReference type="NCBI Taxonomy" id="177199"/>
    <lineage>
        <taxon>Eukaryota</taxon>
        <taxon>Fungi</taxon>
        <taxon>Dikarya</taxon>
        <taxon>Ascomycota</taxon>
        <taxon>Pezizomycotina</taxon>
        <taxon>Sordariomycetes</taxon>
        <taxon>Sordariomycetidae</taxon>
        <taxon>Coniochaetales</taxon>
        <taxon>Coniochaetaceae</taxon>
        <taxon>Coniochaeta</taxon>
    </lineage>
</organism>
<gene>
    <name evidence="3" type="ORF">DL546_002544</name>
</gene>
<keyword evidence="4" id="KW-1185">Reference proteome</keyword>
<protein>
    <recommendedName>
        <fullName evidence="2">G-patch domain-containing protein</fullName>
    </recommendedName>
</protein>
<dbReference type="GO" id="GO:0003676">
    <property type="term" value="F:nucleic acid binding"/>
    <property type="evidence" value="ECO:0007669"/>
    <property type="project" value="InterPro"/>
</dbReference>
<proteinExistence type="predicted"/>